<dbReference type="GO" id="GO:0008270">
    <property type="term" value="F:zinc ion binding"/>
    <property type="evidence" value="ECO:0007669"/>
    <property type="project" value="UniProtKB-KW"/>
</dbReference>
<evidence type="ECO:0000313" key="7">
    <source>
        <dbReference type="EMBL" id="QQS99434.1"/>
    </source>
</evidence>
<dbReference type="EMBL" id="CP068053">
    <property type="protein sequence ID" value="QQS99434.1"/>
    <property type="molecule type" value="Genomic_DNA"/>
</dbReference>
<keyword evidence="8" id="KW-1185">Reference proteome</keyword>
<dbReference type="PANTHER" id="PTHR33823:SF4">
    <property type="entry name" value="GENERAL STRESS PROTEIN 16O"/>
    <property type="match status" value="1"/>
</dbReference>
<keyword evidence="3" id="KW-0862">Zinc</keyword>
<dbReference type="KEGG" id="ppsr:I6J18_17785"/>
<organism evidence="7 8">
    <name type="scientific">Peribacillus psychrosaccharolyticus</name>
    <name type="common">Bacillus psychrosaccharolyticus</name>
    <dbReference type="NCBI Taxonomy" id="1407"/>
    <lineage>
        <taxon>Bacteria</taxon>
        <taxon>Bacillati</taxon>
        <taxon>Bacillota</taxon>
        <taxon>Bacilli</taxon>
        <taxon>Bacillales</taxon>
        <taxon>Bacillaceae</taxon>
        <taxon>Peribacillus</taxon>
    </lineage>
</organism>
<dbReference type="SUPFAM" id="SSF57716">
    <property type="entry name" value="Glucocorticoid receptor-like (DNA-binding domain)"/>
    <property type="match status" value="1"/>
</dbReference>
<evidence type="ECO:0000256" key="4">
    <source>
        <dbReference type="PROSITE-ProRule" id="PRU00510"/>
    </source>
</evidence>
<dbReference type="InterPro" id="IPR000962">
    <property type="entry name" value="Znf_DskA_TraR"/>
</dbReference>
<dbReference type="Gene3D" id="1.20.120.910">
    <property type="entry name" value="DksA, coiled-coil domain"/>
    <property type="match status" value="1"/>
</dbReference>
<feature type="region of interest" description="Disordered" evidence="5">
    <location>
        <begin position="25"/>
        <end position="55"/>
    </location>
</feature>
<evidence type="ECO:0000313" key="8">
    <source>
        <dbReference type="Proteomes" id="UP000595254"/>
    </source>
</evidence>
<feature type="compositionally biased region" description="Basic and acidic residues" evidence="5">
    <location>
        <begin position="26"/>
        <end position="41"/>
    </location>
</feature>
<dbReference type="SUPFAM" id="SSF109635">
    <property type="entry name" value="DnaK suppressor protein DksA, alpha-hairpin domain"/>
    <property type="match status" value="1"/>
</dbReference>
<keyword evidence="2" id="KW-0863">Zinc-finger</keyword>
<dbReference type="Proteomes" id="UP000595254">
    <property type="component" value="Chromosome"/>
</dbReference>
<dbReference type="Pfam" id="PF01258">
    <property type="entry name" value="zf-dskA_traR"/>
    <property type="match status" value="1"/>
</dbReference>
<evidence type="ECO:0000256" key="2">
    <source>
        <dbReference type="ARBA" id="ARBA00022771"/>
    </source>
</evidence>
<dbReference type="InterPro" id="IPR014240">
    <property type="entry name" value="YteA"/>
</dbReference>
<feature type="compositionally biased region" description="Acidic residues" evidence="5">
    <location>
        <begin position="181"/>
        <end position="191"/>
    </location>
</feature>
<feature type="region of interest" description="Disordered" evidence="5">
    <location>
        <begin position="162"/>
        <end position="248"/>
    </location>
</feature>
<protein>
    <submittedName>
        <fullName evidence="7">TraR/DksA C4-type zinc finger protein</fullName>
    </submittedName>
</protein>
<keyword evidence="1" id="KW-0479">Metal-binding</keyword>
<evidence type="ECO:0000256" key="3">
    <source>
        <dbReference type="ARBA" id="ARBA00022833"/>
    </source>
</evidence>
<dbReference type="RefSeq" id="WP_040374192.1">
    <property type="nucleotide sequence ID" value="NZ_CP068053.1"/>
</dbReference>
<dbReference type="NCBIfam" id="TIGR02890">
    <property type="entry name" value="bacill_yteA"/>
    <property type="match status" value="1"/>
</dbReference>
<dbReference type="PROSITE" id="PS51128">
    <property type="entry name" value="ZF_DKSA_2"/>
    <property type="match status" value="1"/>
</dbReference>
<gene>
    <name evidence="7" type="ORF">I6J18_17785</name>
</gene>
<feature type="compositionally biased region" description="Basic and acidic residues" evidence="5">
    <location>
        <begin position="229"/>
        <end position="248"/>
    </location>
</feature>
<feature type="zinc finger region" description="dksA C4-type" evidence="4">
    <location>
        <begin position="93"/>
        <end position="117"/>
    </location>
</feature>
<dbReference type="InterPro" id="IPR037187">
    <property type="entry name" value="DnaK_N"/>
</dbReference>
<evidence type="ECO:0000259" key="6">
    <source>
        <dbReference type="Pfam" id="PF01258"/>
    </source>
</evidence>
<reference evidence="7 8" key="1">
    <citation type="submission" date="2021-01" db="EMBL/GenBank/DDBJ databases">
        <title>FDA dAtabase for Regulatory Grade micrObial Sequences (FDA-ARGOS): Supporting development and validation of Infectious Disease Dx tests.</title>
        <authorList>
            <person name="Nelson B."/>
            <person name="Plummer A."/>
            <person name="Tallon L."/>
            <person name="Sadzewicz L."/>
            <person name="Zhao X."/>
            <person name="Boylan J."/>
            <person name="Ott S."/>
            <person name="Bowen H."/>
            <person name="Vavikolanu K."/>
            <person name="Mehta A."/>
            <person name="Aluvathingal J."/>
            <person name="Nadendla S."/>
            <person name="Myers T."/>
            <person name="Yan Y."/>
            <person name="Sichtig H."/>
        </authorList>
    </citation>
    <scope>NUCLEOTIDE SEQUENCE [LARGE SCALE GENOMIC DNA]</scope>
    <source>
        <strain evidence="7 8">FDAARGOS_1161</strain>
    </source>
</reference>
<feature type="domain" description="Zinc finger DksA/TraR C4-type" evidence="6">
    <location>
        <begin position="88"/>
        <end position="116"/>
    </location>
</feature>
<evidence type="ECO:0000256" key="1">
    <source>
        <dbReference type="ARBA" id="ARBA00022723"/>
    </source>
</evidence>
<evidence type="ECO:0000256" key="5">
    <source>
        <dbReference type="SAM" id="MobiDB-lite"/>
    </source>
</evidence>
<proteinExistence type="predicted"/>
<accession>A0A974NKD2</accession>
<dbReference type="PANTHER" id="PTHR33823">
    <property type="entry name" value="RNA POLYMERASE-BINDING TRANSCRIPTION FACTOR DKSA-RELATED"/>
    <property type="match status" value="1"/>
</dbReference>
<dbReference type="AlphaFoldDB" id="A0A974NKD2"/>
<sequence length="248" mass="28533">MATNKQIEDLKELLLTEQEQVSNRIQQDKETVLEKSEREASEELSTYDNHPGDLGTELFEKERDMALTTHAETQSEKISEALNAIEDGSYGRCKTCGEDIPYERLEAVPTTLYCVEHTPKQPTTRNRPVEEEVLIPSQGDHFENRRSNEINDKEDSFAEVARFGTSETPSDFTKDTANYDDLYETEDDTDGFPEKYEGYLGNDIDGKNRKAYPTNHQEHEEEILDEENKDSKLGDIPYKENDSYIDKK</sequence>
<name>A0A974NKD2_PERPY</name>